<gene>
    <name evidence="2" type="ORF">CMUC_0621</name>
</gene>
<keyword evidence="1" id="KW-0812">Transmembrane</keyword>
<keyword evidence="3" id="KW-1185">Reference proteome</keyword>
<evidence type="ECO:0000313" key="3">
    <source>
        <dbReference type="Proteomes" id="UP000503264"/>
    </source>
</evidence>
<organism evidence="2 3">
    <name type="scientific">Campylobacter mucosalis CCUG 21559</name>
    <dbReference type="NCBI Taxonomy" id="1032067"/>
    <lineage>
        <taxon>Bacteria</taxon>
        <taxon>Pseudomonadati</taxon>
        <taxon>Campylobacterota</taxon>
        <taxon>Epsilonproteobacteria</taxon>
        <taxon>Campylobacterales</taxon>
        <taxon>Campylobacteraceae</taxon>
        <taxon>Campylobacter</taxon>
    </lineage>
</organism>
<protein>
    <submittedName>
        <fullName evidence="2">Uncharacterized protein</fullName>
    </submittedName>
</protein>
<dbReference type="EMBL" id="CP012542">
    <property type="protein sequence ID" value="QCD44420.1"/>
    <property type="molecule type" value="Genomic_DNA"/>
</dbReference>
<sequence>MKNEKTIRALKVLYILSFILDLTIVGAFIGVPLFLVLWALQYIFLGKGRPFYVFNTNKRLSKLFSKKETIQNRVKQIYDIQFASMALTDSRKNFLIEKMVLYYEYFVFEVEKILDKYGLQFDTDEIIPIFQLIDCEVIILASKDFILEHSLINNKEEAEKLLPKPNENLLEFIANNKHNLSPFLVEQRLDEVRKIIIFVEPCAKRYEKDLELIIDAIINHEIPNNRSTNVTQENNDDEYEISAEAILGFTNQKIKMNKKDIIDHFEDYILYKVSKNISNLTDIDETTKTELEKKLYECFIAELDKRFNGEVVYDYAYALQETQIRAIFYAILKTTESFFQDQKFAQEVYHQYDDEIAELAKSGSLNNEKLVAKSLQLFNPAISSLALHYKSEPITEQDAINALLKEFENNETTQTKEK</sequence>
<evidence type="ECO:0000313" key="2">
    <source>
        <dbReference type="EMBL" id="QCD44420.1"/>
    </source>
</evidence>
<dbReference type="Proteomes" id="UP000503264">
    <property type="component" value="Chromosome"/>
</dbReference>
<dbReference type="RefSeq" id="WP_171993551.1">
    <property type="nucleotide sequence ID" value="NZ_CP012542.1"/>
</dbReference>
<proteinExistence type="predicted"/>
<feature type="transmembrane region" description="Helical" evidence="1">
    <location>
        <begin position="12"/>
        <end position="40"/>
    </location>
</feature>
<keyword evidence="1" id="KW-0472">Membrane</keyword>
<evidence type="ECO:0000256" key="1">
    <source>
        <dbReference type="SAM" id="Phobius"/>
    </source>
</evidence>
<reference evidence="2 3" key="1">
    <citation type="submission" date="2016-07" db="EMBL/GenBank/DDBJ databases">
        <title>Comparative genomics of the Campylobacter concisus group.</title>
        <authorList>
            <person name="Miller W.G."/>
            <person name="Yee E."/>
            <person name="Chapman M.H."/>
            <person name="Huynh S."/>
            <person name="Bono J.L."/>
            <person name="On S.L.W."/>
            <person name="StLeger J."/>
            <person name="Foster G."/>
            <person name="Parker C.T."/>
        </authorList>
    </citation>
    <scope>NUCLEOTIDE SEQUENCE [LARGE SCALE GENOMIC DNA]</scope>
    <source>
        <strain evidence="2 3">CCUG 21559</strain>
    </source>
</reference>
<name>A0A6G5QFG9_9BACT</name>
<accession>A0A6G5QFG9</accession>
<keyword evidence="1" id="KW-1133">Transmembrane helix</keyword>
<dbReference type="AlphaFoldDB" id="A0A6G5QFG9"/>